<proteinExistence type="predicted"/>
<dbReference type="InterPro" id="IPR029063">
    <property type="entry name" value="SAM-dependent_MTases_sf"/>
</dbReference>
<dbReference type="PROSITE" id="PS51683">
    <property type="entry name" value="SAM_OMT_II"/>
    <property type="match status" value="1"/>
</dbReference>
<dbReference type="RefSeq" id="XP_064653590.1">
    <property type="nucleotide sequence ID" value="XM_064808268.1"/>
</dbReference>
<dbReference type="Gene3D" id="3.40.50.150">
    <property type="entry name" value="Vaccinia Virus protein VP39"/>
    <property type="match status" value="1"/>
</dbReference>
<reference evidence="6 7" key="1">
    <citation type="submission" date="2023-08" db="EMBL/GenBank/DDBJ databases">
        <title>Black Yeasts Isolated from many extreme environments.</title>
        <authorList>
            <person name="Coleine C."/>
            <person name="Stajich J.E."/>
            <person name="Selbmann L."/>
        </authorList>
    </citation>
    <scope>NUCLEOTIDE SEQUENCE [LARGE SCALE GENOMIC DNA]</scope>
    <source>
        <strain evidence="6 7">CCFEE 5935</strain>
    </source>
</reference>
<dbReference type="PANTHER" id="PTHR43712:SF1">
    <property type="entry name" value="HYPOTHETICAL O-METHYLTRANSFERASE (EUROFUNG)-RELATED"/>
    <property type="match status" value="1"/>
</dbReference>
<accession>A0AAV9NX62</accession>
<feature type="region of interest" description="Disordered" evidence="4">
    <location>
        <begin position="279"/>
        <end position="306"/>
    </location>
</feature>
<dbReference type="AlphaFoldDB" id="A0AAV9NX62"/>
<dbReference type="Proteomes" id="UP001337655">
    <property type="component" value="Unassembled WGS sequence"/>
</dbReference>
<dbReference type="InterPro" id="IPR016461">
    <property type="entry name" value="COMT-like"/>
</dbReference>
<keyword evidence="1" id="KW-0489">Methyltransferase</keyword>
<dbReference type="SUPFAM" id="SSF53335">
    <property type="entry name" value="S-adenosyl-L-methionine-dependent methyltransferases"/>
    <property type="match status" value="1"/>
</dbReference>
<evidence type="ECO:0000259" key="5">
    <source>
        <dbReference type="Pfam" id="PF00891"/>
    </source>
</evidence>
<evidence type="ECO:0000256" key="4">
    <source>
        <dbReference type="SAM" id="MobiDB-lite"/>
    </source>
</evidence>
<dbReference type="GO" id="GO:0032259">
    <property type="term" value="P:methylation"/>
    <property type="evidence" value="ECO:0007669"/>
    <property type="project" value="UniProtKB-KW"/>
</dbReference>
<protein>
    <recommendedName>
        <fullName evidence="5">O-methyltransferase C-terminal domain-containing protein</fullName>
    </recommendedName>
</protein>
<name>A0AAV9NX62_9PEZI</name>
<feature type="compositionally biased region" description="Basic and acidic residues" evidence="4">
    <location>
        <begin position="279"/>
        <end position="299"/>
    </location>
</feature>
<evidence type="ECO:0000256" key="3">
    <source>
        <dbReference type="ARBA" id="ARBA00022691"/>
    </source>
</evidence>
<feature type="domain" description="O-methyltransferase C-terminal" evidence="5">
    <location>
        <begin position="84"/>
        <end position="232"/>
    </location>
</feature>
<keyword evidence="2" id="KW-0808">Transferase</keyword>
<dbReference type="GO" id="GO:0008171">
    <property type="term" value="F:O-methyltransferase activity"/>
    <property type="evidence" value="ECO:0007669"/>
    <property type="project" value="InterPro"/>
</dbReference>
<evidence type="ECO:0000313" key="7">
    <source>
        <dbReference type="Proteomes" id="UP001337655"/>
    </source>
</evidence>
<evidence type="ECO:0000256" key="1">
    <source>
        <dbReference type="ARBA" id="ARBA00022603"/>
    </source>
</evidence>
<dbReference type="Pfam" id="PF00891">
    <property type="entry name" value="Methyltransf_2"/>
    <property type="match status" value="1"/>
</dbReference>
<sequence length="306" mass="34663">MTPAYQAIPEYLSNTRYANPTDSAPFNLAYNTDMRVFEWRKHNPKNAEAGQAFMAAQRMGQRSVWDGQTSVKEFEMSPEDLQNGRVMMCDVGGGLGHQCVEFRKYRPDLQGRIITEDLELVQNMISNREELSSMDISLQTHNFMEEQPIKGAKVYYLRNVIHNWNDEPSKTILSQISKAMAQDSVVILDEVVMPHMGASWKQTSMDLAMMTMLAAKERKQDEFEKLLNGAGLTIREIRTYDEDYGDSLIIAELLPARVDEKFEEPAAVVEQSPARVDEKFEEPVAKEESLPAMVDEKSGEPAAVVV</sequence>
<gene>
    <name evidence="6" type="ORF">LTR77_011055</name>
</gene>
<keyword evidence="3" id="KW-0949">S-adenosyl-L-methionine</keyword>
<keyword evidence="7" id="KW-1185">Reference proteome</keyword>
<evidence type="ECO:0000256" key="2">
    <source>
        <dbReference type="ARBA" id="ARBA00022679"/>
    </source>
</evidence>
<dbReference type="PANTHER" id="PTHR43712">
    <property type="entry name" value="PUTATIVE (AFU_ORTHOLOGUE AFUA_4G14580)-RELATED"/>
    <property type="match status" value="1"/>
</dbReference>
<dbReference type="EMBL" id="JAVRRT010000030">
    <property type="protein sequence ID" value="KAK5163000.1"/>
    <property type="molecule type" value="Genomic_DNA"/>
</dbReference>
<organism evidence="6 7">
    <name type="scientific">Saxophila tyrrhenica</name>
    <dbReference type="NCBI Taxonomy" id="1690608"/>
    <lineage>
        <taxon>Eukaryota</taxon>
        <taxon>Fungi</taxon>
        <taxon>Dikarya</taxon>
        <taxon>Ascomycota</taxon>
        <taxon>Pezizomycotina</taxon>
        <taxon>Dothideomycetes</taxon>
        <taxon>Dothideomycetidae</taxon>
        <taxon>Mycosphaerellales</taxon>
        <taxon>Extremaceae</taxon>
        <taxon>Saxophila</taxon>
    </lineage>
</organism>
<comment type="caution">
    <text evidence="6">The sequence shown here is derived from an EMBL/GenBank/DDBJ whole genome shotgun (WGS) entry which is preliminary data.</text>
</comment>
<dbReference type="GeneID" id="89932376"/>
<evidence type="ECO:0000313" key="6">
    <source>
        <dbReference type="EMBL" id="KAK5163000.1"/>
    </source>
</evidence>
<dbReference type="InterPro" id="IPR001077">
    <property type="entry name" value="COMT_C"/>
</dbReference>